<dbReference type="KEGG" id="vbh:CMV30_09035"/>
<feature type="transmembrane region" description="Helical" evidence="1">
    <location>
        <begin position="222"/>
        <end position="239"/>
    </location>
</feature>
<evidence type="ECO:0000256" key="2">
    <source>
        <dbReference type="SAM" id="SignalP"/>
    </source>
</evidence>
<dbReference type="EMBL" id="CP023344">
    <property type="protein sequence ID" value="ATC64085.1"/>
    <property type="molecule type" value="Genomic_DNA"/>
</dbReference>
<sequence>MTTISSLKCGLFALAAGLMATSASAQLITTLTSTSQGWYNSDGDTSLPTGNYLVGSVEGVSFNNFFVFDRSADPLLASVEIRKATLELFIPQNLLDFGGSYFSTDANDTGALFSLYKFEGDKAALKDGTGGFSAFADLGADAGGIFGSRAVSSADNVPGALITVDLTAYFLDYINTLGGEFVLGGALSNPNDAATDAEFMFGYSENSPMASLRLEFVAVPEPSTYGLIGAGVLGLLVWRRRSVKAANKR</sequence>
<dbReference type="RefSeq" id="WP_096055717.1">
    <property type="nucleotide sequence ID" value="NZ_CP023344.1"/>
</dbReference>
<evidence type="ECO:0000313" key="5">
    <source>
        <dbReference type="Proteomes" id="UP000217265"/>
    </source>
</evidence>
<keyword evidence="2" id="KW-0732">Signal</keyword>
<dbReference type="Proteomes" id="UP000217265">
    <property type="component" value="Chromosome"/>
</dbReference>
<proteinExistence type="predicted"/>
<evidence type="ECO:0000259" key="3">
    <source>
        <dbReference type="Pfam" id="PF07589"/>
    </source>
</evidence>
<evidence type="ECO:0000256" key="1">
    <source>
        <dbReference type="SAM" id="Phobius"/>
    </source>
</evidence>
<evidence type="ECO:0000313" key="4">
    <source>
        <dbReference type="EMBL" id="ATC64085.1"/>
    </source>
</evidence>
<protein>
    <recommendedName>
        <fullName evidence="3">Ice-binding protein C-terminal domain-containing protein</fullName>
    </recommendedName>
</protein>
<feature type="signal peptide" evidence="2">
    <location>
        <begin position="1"/>
        <end position="25"/>
    </location>
</feature>
<dbReference type="AlphaFoldDB" id="A0A290Q5X6"/>
<reference evidence="4 5" key="1">
    <citation type="submission" date="2017-09" db="EMBL/GenBank/DDBJ databases">
        <title>Complete genome sequence of Verrucomicrobial strain HZ-65, isolated from freshwater.</title>
        <authorList>
            <person name="Choi A."/>
        </authorList>
    </citation>
    <scope>NUCLEOTIDE SEQUENCE [LARGE SCALE GENOMIC DNA]</scope>
    <source>
        <strain evidence="4 5">HZ-65</strain>
    </source>
</reference>
<accession>A0A290Q5X6</accession>
<keyword evidence="5" id="KW-1185">Reference proteome</keyword>
<keyword evidence="1" id="KW-0472">Membrane</keyword>
<name>A0A290Q5X6_9BACT</name>
<keyword evidence="1" id="KW-1133">Transmembrane helix</keyword>
<dbReference type="NCBIfam" id="TIGR02595">
    <property type="entry name" value="PEP_CTERM"/>
    <property type="match status" value="1"/>
</dbReference>
<gene>
    <name evidence="4" type="ORF">CMV30_09035</name>
</gene>
<feature type="domain" description="Ice-binding protein C-terminal" evidence="3">
    <location>
        <begin position="218"/>
        <end position="241"/>
    </location>
</feature>
<dbReference type="Pfam" id="PF07589">
    <property type="entry name" value="PEP-CTERM"/>
    <property type="match status" value="1"/>
</dbReference>
<keyword evidence="1" id="KW-0812">Transmembrane</keyword>
<organism evidence="4 5">
    <name type="scientific">Nibricoccus aquaticus</name>
    <dbReference type="NCBI Taxonomy" id="2576891"/>
    <lineage>
        <taxon>Bacteria</taxon>
        <taxon>Pseudomonadati</taxon>
        <taxon>Verrucomicrobiota</taxon>
        <taxon>Opitutia</taxon>
        <taxon>Opitutales</taxon>
        <taxon>Opitutaceae</taxon>
        <taxon>Nibricoccus</taxon>
    </lineage>
</organism>
<dbReference type="InterPro" id="IPR013424">
    <property type="entry name" value="Ice-binding_C"/>
</dbReference>
<feature type="chain" id="PRO_5013216716" description="Ice-binding protein C-terminal domain-containing protein" evidence="2">
    <location>
        <begin position="26"/>
        <end position="249"/>
    </location>
</feature>